<organism evidence="2 3">
    <name type="scientific">Choiromyces venosus 120613-1</name>
    <dbReference type="NCBI Taxonomy" id="1336337"/>
    <lineage>
        <taxon>Eukaryota</taxon>
        <taxon>Fungi</taxon>
        <taxon>Dikarya</taxon>
        <taxon>Ascomycota</taxon>
        <taxon>Pezizomycotina</taxon>
        <taxon>Pezizomycetes</taxon>
        <taxon>Pezizales</taxon>
        <taxon>Tuberaceae</taxon>
        <taxon>Choiromyces</taxon>
    </lineage>
</organism>
<feature type="compositionally biased region" description="Basic residues" evidence="1">
    <location>
        <begin position="92"/>
        <end position="102"/>
    </location>
</feature>
<dbReference type="EMBL" id="ML120417">
    <property type="protein sequence ID" value="RPA96206.1"/>
    <property type="molecule type" value="Genomic_DNA"/>
</dbReference>
<dbReference type="Proteomes" id="UP000276215">
    <property type="component" value="Unassembled WGS sequence"/>
</dbReference>
<protein>
    <submittedName>
        <fullName evidence="2">Uncharacterized protein</fullName>
    </submittedName>
</protein>
<feature type="region of interest" description="Disordered" evidence="1">
    <location>
        <begin position="40"/>
        <end position="145"/>
    </location>
</feature>
<reference evidence="2 3" key="1">
    <citation type="journal article" date="2018" name="Nat. Ecol. Evol.">
        <title>Pezizomycetes genomes reveal the molecular basis of ectomycorrhizal truffle lifestyle.</title>
        <authorList>
            <person name="Murat C."/>
            <person name="Payen T."/>
            <person name="Noel B."/>
            <person name="Kuo A."/>
            <person name="Morin E."/>
            <person name="Chen J."/>
            <person name="Kohler A."/>
            <person name="Krizsan K."/>
            <person name="Balestrini R."/>
            <person name="Da Silva C."/>
            <person name="Montanini B."/>
            <person name="Hainaut M."/>
            <person name="Levati E."/>
            <person name="Barry K.W."/>
            <person name="Belfiori B."/>
            <person name="Cichocki N."/>
            <person name="Clum A."/>
            <person name="Dockter R.B."/>
            <person name="Fauchery L."/>
            <person name="Guy J."/>
            <person name="Iotti M."/>
            <person name="Le Tacon F."/>
            <person name="Lindquist E.A."/>
            <person name="Lipzen A."/>
            <person name="Malagnac F."/>
            <person name="Mello A."/>
            <person name="Molinier V."/>
            <person name="Miyauchi S."/>
            <person name="Poulain J."/>
            <person name="Riccioni C."/>
            <person name="Rubini A."/>
            <person name="Sitrit Y."/>
            <person name="Splivallo R."/>
            <person name="Traeger S."/>
            <person name="Wang M."/>
            <person name="Zifcakova L."/>
            <person name="Wipf D."/>
            <person name="Zambonelli A."/>
            <person name="Paolocci F."/>
            <person name="Nowrousian M."/>
            <person name="Ottonello S."/>
            <person name="Baldrian P."/>
            <person name="Spatafora J.W."/>
            <person name="Henrissat B."/>
            <person name="Nagy L.G."/>
            <person name="Aury J.M."/>
            <person name="Wincker P."/>
            <person name="Grigoriev I.V."/>
            <person name="Bonfante P."/>
            <person name="Martin F.M."/>
        </authorList>
    </citation>
    <scope>NUCLEOTIDE SEQUENCE [LARGE SCALE GENOMIC DNA]</scope>
    <source>
        <strain evidence="2 3">120613-1</strain>
    </source>
</reference>
<evidence type="ECO:0000313" key="3">
    <source>
        <dbReference type="Proteomes" id="UP000276215"/>
    </source>
</evidence>
<gene>
    <name evidence="2" type="ORF">L873DRAFT_1257291</name>
</gene>
<feature type="compositionally biased region" description="Polar residues" evidence="1">
    <location>
        <begin position="117"/>
        <end position="145"/>
    </location>
</feature>
<dbReference type="AlphaFoldDB" id="A0A3N4JD59"/>
<evidence type="ECO:0000313" key="2">
    <source>
        <dbReference type="EMBL" id="RPA96206.1"/>
    </source>
</evidence>
<keyword evidence="3" id="KW-1185">Reference proteome</keyword>
<evidence type="ECO:0000256" key="1">
    <source>
        <dbReference type="SAM" id="MobiDB-lite"/>
    </source>
</evidence>
<sequence length="145" mass="16386">MYTPISLYHYNHHPPPPPPPPPPTIPILMMTFLSSTYRSTNSTPSKLYSLPPPPTSIPPTIHRQTYPNRTPPLKINPKARFPLSNTSPLRNVRAHISFRKHPNQPTNQPTPPINIYDQITQKSTLPYLTEQTNKPPDNSATSEIP</sequence>
<accession>A0A3N4JD59</accession>
<proteinExistence type="predicted"/>
<name>A0A3N4JD59_9PEZI</name>